<feature type="domain" description="C2H2-type" evidence="12">
    <location>
        <begin position="474"/>
        <end position="502"/>
    </location>
</feature>
<dbReference type="SUPFAM" id="SSF57667">
    <property type="entry name" value="beta-beta-alpha zinc fingers"/>
    <property type="match status" value="2"/>
</dbReference>
<feature type="region of interest" description="Disordered" evidence="11">
    <location>
        <begin position="217"/>
        <end position="238"/>
    </location>
</feature>
<keyword evidence="5" id="KW-0862">Zinc</keyword>
<dbReference type="GO" id="GO:0003677">
    <property type="term" value="F:DNA binding"/>
    <property type="evidence" value="ECO:0007669"/>
    <property type="project" value="UniProtKB-KW"/>
</dbReference>
<feature type="region of interest" description="Disordered" evidence="11">
    <location>
        <begin position="643"/>
        <end position="691"/>
    </location>
</feature>
<evidence type="ECO:0000256" key="1">
    <source>
        <dbReference type="ARBA" id="ARBA00004123"/>
    </source>
</evidence>
<organism evidence="13 14">
    <name type="scientific">Crassostrea virginica</name>
    <name type="common">Eastern oyster</name>
    <dbReference type="NCBI Taxonomy" id="6565"/>
    <lineage>
        <taxon>Eukaryota</taxon>
        <taxon>Metazoa</taxon>
        <taxon>Spiralia</taxon>
        <taxon>Lophotrochozoa</taxon>
        <taxon>Mollusca</taxon>
        <taxon>Bivalvia</taxon>
        <taxon>Autobranchia</taxon>
        <taxon>Pteriomorphia</taxon>
        <taxon>Ostreida</taxon>
        <taxon>Ostreoidea</taxon>
        <taxon>Ostreidae</taxon>
        <taxon>Crassostrea</taxon>
    </lineage>
</organism>
<evidence type="ECO:0000256" key="10">
    <source>
        <dbReference type="PROSITE-ProRule" id="PRU00042"/>
    </source>
</evidence>
<dbReference type="GO" id="GO:0008270">
    <property type="term" value="F:zinc ion binding"/>
    <property type="evidence" value="ECO:0007669"/>
    <property type="project" value="UniProtKB-KW"/>
</dbReference>
<feature type="domain" description="C2H2-type" evidence="12">
    <location>
        <begin position="566"/>
        <end position="593"/>
    </location>
</feature>
<evidence type="ECO:0000256" key="11">
    <source>
        <dbReference type="SAM" id="MobiDB-lite"/>
    </source>
</evidence>
<keyword evidence="7" id="KW-0238">DNA-binding</keyword>
<evidence type="ECO:0000256" key="7">
    <source>
        <dbReference type="ARBA" id="ARBA00023125"/>
    </source>
</evidence>
<dbReference type="GO" id="GO:0005634">
    <property type="term" value="C:nucleus"/>
    <property type="evidence" value="ECO:0007669"/>
    <property type="project" value="UniProtKB-SubCell"/>
</dbReference>
<feature type="domain" description="C2H2-type" evidence="12">
    <location>
        <begin position="538"/>
        <end position="565"/>
    </location>
</feature>
<evidence type="ECO:0000256" key="3">
    <source>
        <dbReference type="ARBA" id="ARBA00022737"/>
    </source>
</evidence>
<evidence type="ECO:0000256" key="9">
    <source>
        <dbReference type="ARBA" id="ARBA00023242"/>
    </source>
</evidence>
<keyword evidence="9" id="KW-0539">Nucleus</keyword>
<feature type="compositionally biased region" description="Polar residues" evidence="11">
    <location>
        <begin position="354"/>
        <end position="368"/>
    </location>
</feature>
<dbReference type="PROSITE" id="PS50157">
    <property type="entry name" value="ZINC_FINGER_C2H2_2"/>
    <property type="match status" value="4"/>
</dbReference>
<feature type="compositionally biased region" description="Acidic residues" evidence="11">
    <location>
        <begin position="657"/>
        <end position="676"/>
    </location>
</feature>
<accession>A0A8B8ASJ7</accession>
<dbReference type="PANTHER" id="PTHR24394:SF48">
    <property type="entry name" value="ZINC FINGER PROTEIN 771"/>
    <property type="match status" value="1"/>
</dbReference>
<evidence type="ECO:0000256" key="5">
    <source>
        <dbReference type="ARBA" id="ARBA00022833"/>
    </source>
</evidence>
<keyword evidence="4 10" id="KW-0863">Zinc-finger</keyword>
<dbReference type="Gene3D" id="3.30.160.60">
    <property type="entry name" value="Classic Zinc Finger"/>
    <property type="match status" value="3"/>
</dbReference>
<dbReference type="SMART" id="SM00355">
    <property type="entry name" value="ZnF_C2H2"/>
    <property type="match status" value="4"/>
</dbReference>
<feature type="region of interest" description="Disordered" evidence="11">
    <location>
        <begin position="172"/>
        <end position="194"/>
    </location>
</feature>
<keyword evidence="8" id="KW-0804">Transcription</keyword>
<evidence type="ECO:0000256" key="8">
    <source>
        <dbReference type="ARBA" id="ARBA00023163"/>
    </source>
</evidence>
<evidence type="ECO:0000313" key="14">
    <source>
        <dbReference type="RefSeq" id="XP_022293628.1"/>
    </source>
</evidence>
<keyword evidence="3" id="KW-0677">Repeat</keyword>
<dbReference type="InterPro" id="IPR036236">
    <property type="entry name" value="Znf_C2H2_sf"/>
</dbReference>
<feature type="compositionally biased region" description="Acidic residues" evidence="11">
    <location>
        <begin position="399"/>
        <end position="411"/>
    </location>
</feature>
<keyword evidence="13" id="KW-1185">Reference proteome</keyword>
<dbReference type="GeneID" id="111104133"/>
<dbReference type="RefSeq" id="XP_022293628.1">
    <property type="nucleotide sequence ID" value="XM_022437920.1"/>
</dbReference>
<evidence type="ECO:0000256" key="6">
    <source>
        <dbReference type="ARBA" id="ARBA00023015"/>
    </source>
</evidence>
<dbReference type="AlphaFoldDB" id="A0A8B8ASJ7"/>
<dbReference type="PROSITE" id="PS00028">
    <property type="entry name" value="ZINC_FINGER_C2H2_1"/>
    <property type="match status" value="4"/>
</dbReference>
<feature type="compositionally biased region" description="Polar residues" evidence="11">
    <location>
        <begin position="217"/>
        <end position="234"/>
    </location>
</feature>
<comment type="subcellular location">
    <subcellularLocation>
        <location evidence="1">Nucleus</location>
    </subcellularLocation>
</comment>
<dbReference type="PANTHER" id="PTHR24394">
    <property type="entry name" value="ZINC FINGER PROTEIN"/>
    <property type="match status" value="1"/>
</dbReference>
<feature type="domain" description="C2H2-type" evidence="12">
    <location>
        <begin position="510"/>
        <end position="537"/>
    </location>
</feature>
<dbReference type="Proteomes" id="UP000694844">
    <property type="component" value="Chromosome 7"/>
</dbReference>
<feature type="region of interest" description="Disordered" evidence="11">
    <location>
        <begin position="308"/>
        <end position="446"/>
    </location>
</feature>
<gene>
    <name evidence="14" type="primary">LOC111104133</name>
</gene>
<evidence type="ECO:0000313" key="13">
    <source>
        <dbReference type="Proteomes" id="UP000694844"/>
    </source>
</evidence>
<proteinExistence type="predicted"/>
<evidence type="ECO:0000256" key="4">
    <source>
        <dbReference type="ARBA" id="ARBA00022771"/>
    </source>
</evidence>
<feature type="compositionally biased region" description="Pro residues" evidence="11">
    <location>
        <begin position="272"/>
        <end position="282"/>
    </location>
</feature>
<name>A0A8B8ASJ7_CRAVI</name>
<reference evidence="14" key="1">
    <citation type="submission" date="2025-08" db="UniProtKB">
        <authorList>
            <consortium name="RefSeq"/>
        </authorList>
    </citation>
    <scope>IDENTIFICATION</scope>
    <source>
        <tissue evidence="14">Whole sample</tissue>
    </source>
</reference>
<evidence type="ECO:0000256" key="2">
    <source>
        <dbReference type="ARBA" id="ARBA00022723"/>
    </source>
</evidence>
<evidence type="ECO:0000259" key="12">
    <source>
        <dbReference type="PROSITE" id="PS50157"/>
    </source>
</evidence>
<dbReference type="OrthoDB" id="6113415at2759"/>
<feature type="compositionally biased region" description="Polar residues" evidence="11">
    <location>
        <begin position="421"/>
        <end position="439"/>
    </location>
</feature>
<feature type="region of interest" description="Disordered" evidence="11">
    <location>
        <begin position="251"/>
        <end position="282"/>
    </location>
</feature>
<keyword evidence="6" id="KW-0805">Transcription regulation</keyword>
<sequence>MAENPCTSEPGMMNMSHSNQALPHDLQNIVMPLPKGQGISMPINNMNLMPSQNRYGNPVHLPNNGQGSTIPSERYMQQPNNTYAPDGRRNYSIPVTGISQESYVQNPMQEGLTSNVMGATQGNGPFNMNVPYSHNMENPSQVDSLQSHTNPLAGVAMGQVSPSKPKVILKPDPDPVSGPDQRVPNLGGLPPPLQNEVTYKITTSDVTEAISAIRTTGSRVTTANTEPNDTSAGSKSPHHLVVTAMGLVRKPTMPDPQNMETTVPVQNYPPSNYVPPNPQPNLPSPVRVGPKPQLTPTVMETTRQTFTYTNTHPSAGPVLPENEMIPSSHVDHVHSDPLDGRGTGQPRKQGGRSAENTGMGSSYTNTAPGQGAGVERKAGDTAAPLRKSYRPPKRKGVMDYDDITGANDDDSQALNKKSKTMPATSSAKNTGQDVPSSNRPLPKSRAKLTVEEVYSGDDGDDTQTNSEFLKVRMIKCDKCDKHFIDKKKLSQHKRQVHNSKKGSKTSSKDHVCDVCNYVFKRREHWRRHKEVHQKSRPYSCDVCNKTFKRAEHVKRHQSVHLTSKPYPCMECSSAFTRGDHLAKHMLIHSDPDGYRQNQLEKKRKARVAKSKTKGAKMIKTVPRGRGKVTVQLRATVPAKKQEEDFEYGDISVKDSQESDTDENDLLSSEEEEDTTFEEQKIPISMAGKQVF</sequence>
<dbReference type="FunFam" id="3.30.160.60:FF:000145">
    <property type="entry name" value="Zinc finger protein 574"/>
    <property type="match status" value="1"/>
</dbReference>
<feature type="compositionally biased region" description="Basic and acidic residues" evidence="11">
    <location>
        <begin position="329"/>
        <end position="339"/>
    </location>
</feature>
<dbReference type="GO" id="GO:0000981">
    <property type="term" value="F:DNA-binding transcription factor activity, RNA polymerase II-specific"/>
    <property type="evidence" value="ECO:0007669"/>
    <property type="project" value="TreeGrafter"/>
</dbReference>
<dbReference type="FunFam" id="3.30.160.60:FF:000030">
    <property type="entry name" value="Zinc finger protein 628"/>
    <property type="match status" value="1"/>
</dbReference>
<protein>
    <submittedName>
        <fullName evidence="14">Zinc finger protein 263-like</fullName>
    </submittedName>
</protein>
<dbReference type="KEGG" id="cvn:111104133"/>
<dbReference type="InterPro" id="IPR013087">
    <property type="entry name" value="Znf_C2H2_type"/>
</dbReference>
<keyword evidence="2" id="KW-0479">Metal-binding</keyword>
<dbReference type="Pfam" id="PF00096">
    <property type="entry name" value="zf-C2H2"/>
    <property type="match status" value="3"/>
</dbReference>